<dbReference type="EMBL" id="ACYG01000017">
    <property type="protein sequence ID" value="EEV18371.1"/>
    <property type="molecule type" value="Genomic_DNA"/>
</dbReference>
<reference evidence="1 2" key="1">
    <citation type="submission" date="2009-07" db="EMBL/GenBank/DDBJ databases">
        <authorList>
            <person name="Madupu R."/>
            <person name="Sebastian Y."/>
            <person name="Durkin A.S."/>
            <person name="Torralba M."/>
            <person name="Methe B."/>
            <person name="Sutton G.G."/>
            <person name="Strausberg R.L."/>
            <person name="Nelson K.E."/>
        </authorList>
    </citation>
    <scope>NUCLEOTIDE SEQUENCE [LARGE SCALE GENOMIC DNA]</scope>
    <source>
        <strain evidence="1 2">RM3268</strain>
    </source>
</reference>
<sequence length="53" mass="6180">MNAMKFTEIYAALVRDTMRQARRRLARRKALTADLSRRILSAPVSKRSFERGI</sequence>
<evidence type="ECO:0000313" key="2">
    <source>
        <dbReference type="Proteomes" id="UP000005709"/>
    </source>
</evidence>
<organism evidence="1 2">
    <name type="scientific">Campylobacter gracilis RM3268</name>
    <dbReference type="NCBI Taxonomy" id="553220"/>
    <lineage>
        <taxon>Bacteria</taxon>
        <taxon>Pseudomonadati</taxon>
        <taxon>Campylobacterota</taxon>
        <taxon>Epsilonproteobacteria</taxon>
        <taxon>Campylobacterales</taxon>
        <taxon>Campylobacteraceae</taxon>
        <taxon>Campylobacter</taxon>
    </lineage>
</organism>
<protein>
    <submittedName>
        <fullName evidence="1">Uncharacterized protein</fullName>
    </submittedName>
</protein>
<proteinExistence type="predicted"/>
<evidence type="ECO:0000313" key="1">
    <source>
        <dbReference type="EMBL" id="EEV18371.1"/>
    </source>
</evidence>
<keyword evidence="2" id="KW-1185">Reference proteome</keyword>
<dbReference type="Proteomes" id="UP000005709">
    <property type="component" value="Unassembled WGS sequence"/>
</dbReference>
<name>C8PFQ9_9BACT</name>
<dbReference type="AlphaFoldDB" id="C8PFQ9"/>
<gene>
    <name evidence="1" type="ORF">CAMGR0001_0702</name>
</gene>
<comment type="caution">
    <text evidence="1">The sequence shown here is derived from an EMBL/GenBank/DDBJ whole genome shotgun (WGS) entry which is preliminary data.</text>
</comment>
<accession>C8PFQ9</accession>
<dbReference type="RefSeq" id="WP_005870155.1">
    <property type="nucleotide sequence ID" value="NZ_ACYG01000017.1"/>
</dbReference>